<evidence type="ECO:0000313" key="1">
    <source>
        <dbReference type="EMBL" id="BAO33911.1"/>
    </source>
</evidence>
<reference evidence="1" key="1">
    <citation type="journal article" date="2014" name="Genome Biol. Evol.">
        <title>Genome evolution and plasticity of Serratia marcescens, an important multidrug-resistant nosocomial pathogen.</title>
        <authorList>
            <person name="Iguchi A."/>
            <person name="Nagaya Y."/>
            <person name="Pradel E."/>
            <person name="Ooka T."/>
            <person name="Ogura Y."/>
            <person name="Katsura K."/>
            <person name="Kurokawa K."/>
            <person name="Oshima K."/>
            <person name="Hattori M."/>
            <person name="Parkhill J."/>
            <person name="Sebaihia M."/>
            <person name="Coulthurst S.J."/>
            <person name="Gotoh N."/>
            <person name="Thomson N.R."/>
            <person name="Ewbank J.J."/>
            <person name="Hayashi T."/>
        </authorList>
    </citation>
    <scope>NUCLEOTIDE SEQUENCE</scope>
    <source>
        <strain evidence="1">SM39</strain>
    </source>
</reference>
<dbReference type="AlphaFoldDB" id="A0AAT9DXV0"/>
<gene>
    <name evidence="1" type="ORF">SM39_1882</name>
</gene>
<dbReference type="KEGG" id="smar:SM39_1882"/>
<sequence>MTLRRSGTFCTSNEVALSPPASREASVSACCQHGATRPKVSSPHWQHSPIAEMCGSAVCSCGFTRIPRSHGKPDRCASAMFGRTPTESTTRSAAIPRPSLRFTLLTLPAASALNDTVSACKMTLMPRNESPSCNSFPACSSSC</sequence>
<accession>A0AAT9DXV0</accession>
<protein>
    <submittedName>
        <fullName evidence="1">Uncharacterized protein</fullName>
    </submittedName>
</protein>
<name>A0AAT9DXV0_SERMA</name>
<organism evidence="1">
    <name type="scientific">Serratia marcescens SM39</name>
    <dbReference type="NCBI Taxonomy" id="1334564"/>
    <lineage>
        <taxon>Bacteria</taxon>
        <taxon>Pseudomonadati</taxon>
        <taxon>Pseudomonadota</taxon>
        <taxon>Gammaproteobacteria</taxon>
        <taxon>Enterobacterales</taxon>
        <taxon>Yersiniaceae</taxon>
        <taxon>Serratia</taxon>
    </lineage>
</organism>
<dbReference type="EMBL" id="AP013063">
    <property type="protein sequence ID" value="BAO33911.1"/>
    <property type="molecule type" value="Genomic_DNA"/>
</dbReference>
<proteinExistence type="predicted"/>